<proteinExistence type="predicted"/>
<dbReference type="Proteomes" id="UP000299102">
    <property type="component" value="Unassembled WGS sequence"/>
</dbReference>
<dbReference type="EMBL" id="BGZK01000750">
    <property type="protein sequence ID" value="GBP59005.1"/>
    <property type="molecule type" value="Genomic_DNA"/>
</dbReference>
<gene>
    <name evidence="1" type="ORF">EVAR_15006_1</name>
</gene>
<evidence type="ECO:0000313" key="2">
    <source>
        <dbReference type="Proteomes" id="UP000299102"/>
    </source>
</evidence>
<name>A0A4C1X9S0_EUMVA</name>
<comment type="caution">
    <text evidence="1">The sequence shown here is derived from an EMBL/GenBank/DDBJ whole genome shotgun (WGS) entry which is preliminary data.</text>
</comment>
<keyword evidence="2" id="KW-1185">Reference proteome</keyword>
<protein>
    <submittedName>
        <fullName evidence="1">Uncharacterized protein</fullName>
    </submittedName>
</protein>
<sequence>MFEVAGRNSAEFLRELLVCPHAKIIPSQVSRRRVLRAIIPTAAPSPPVRAHVARRSSRQFQHYTSTSFFDRACHGVGAGAGSRLPHSALALAAELR</sequence>
<evidence type="ECO:0000313" key="1">
    <source>
        <dbReference type="EMBL" id="GBP59005.1"/>
    </source>
</evidence>
<dbReference type="AlphaFoldDB" id="A0A4C1X9S0"/>
<reference evidence="1 2" key="1">
    <citation type="journal article" date="2019" name="Commun. Biol.">
        <title>The bagworm genome reveals a unique fibroin gene that provides high tensile strength.</title>
        <authorList>
            <person name="Kono N."/>
            <person name="Nakamura H."/>
            <person name="Ohtoshi R."/>
            <person name="Tomita M."/>
            <person name="Numata K."/>
            <person name="Arakawa K."/>
        </authorList>
    </citation>
    <scope>NUCLEOTIDE SEQUENCE [LARGE SCALE GENOMIC DNA]</scope>
</reference>
<organism evidence="1 2">
    <name type="scientific">Eumeta variegata</name>
    <name type="common">Bagworm moth</name>
    <name type="synonym">Eumeta japonica</name>
    <dbReference type="NCBI Taxonomy" id="151549"/>
    <lineage>
        <taxon>Eukaryota</taxon>
        <taxon>Metazoa</taxon>
        <taxon>Ecdysozoa</taxon>
        <taxon>Arthropoda</taxon>
        <taxon>Hexapoda</taxon>
        <taxon>Insecta</taxon>
        <taxon>Pterygota</taxon>
        <taxon>Neoptera</taxon>
        <taxon>Endopterygota</taxon>
        <taxon>Lepidoptera</taxon>
        <taxon>Glossata</taxon>
        <taxon>Ditrysia</taxon>
        <taxon>Tineoidea</taxon>
        <taxon>Psychidae</taxon>
        <taxon>Oiketicinae</taxon>
        <taxon>Eumeta</taxon>
    </lineage>
</organism>
<accession>A0A4C1X9S0</accession>